<dbReference type="Proteomes" id="UP001501645">
    <property type="component" value="Unassembled WGS sequence"/>
</dbReference>
<evidence type="ECO:0000313" key="2">
    <source>
        <dbReference type="Proteomes" id="UP001501645"/>
    </source>
</evidence>
<accession>A0ABP9A1N6</accession>
<keyword evidence="2" id="KW-1185">Reference proteome</keyword>
<sequence>MTRLLADADTSRWVPVTGRGFRGGRHRKAAIRMLLGSAGLPQGAPGSGFLAWIANRAARAMMRQSDGRVLAWVWKDDPELVVAIAQVQELTSQLRAARAMMPMQYDDTEDFRSPHLGAGEKLVVDMPQGERALLSATYTWDTGTHLVTLQAASPDRTRFLTLIPAVEDLARTLRLSDELEVGESNVLRLPPA</sequence>
<organism evidence="1 2">
    <name type="scientific">Microbacterium gilvum</name>
    <dbReference type="NCBI Taxonomy" id="1336204"/>
    <lineage>
        <taxon>Bacteria</taxon>
        <taxon>Bacillati</taxon>
        <taxon>Actinomycetota</taxon>
        <taxon>Actinomycetes</taxon>
        <taxon>Micrococcales</taxon>
        <taxon>Microbacteriaceae</taxon>
        <taxon>Microbacterium</taxon>
    </lineage>
</organism>
<reference evidence="2" key="1">
    <citation type="journal article" date="2019" name="Int. J. Syst. Evol. Microbiol.">
        <title>The Global Catalogue of Microorganisms (GCM) 10K type strain sequencing project: providing services to taxonomists for standard genome sequencing and annotation.</title>
        <authorList>
            <consortium name="The Broad Institute Genomics Platform"/>
            <consortium name="The Broad Institute Genome Sequencing Center for Infectious Disease"/>
            <person name="Wu L."/>
            <person name="Ma J."/>
        </authorList>
    </citation>
    <scope>NUCLEOTIDE SEQUENCE [LARGE SCALE GENOMIC DNA]</scope>
    <source>
        <strain evidence="2">JCM 18537</strain>
    </source>
</reference>
<proteinExistence type="predicted"/>
<gene>
    <name evidence="1" type="ORF">GCM10023351_12790</name>
</gene>
<comment type="caution">
    <text evidence="1">The sequence shown here is derived from an EMBL/GenBank/DDBJ whole genome shotgun (WGS) entry which is preliminary data.</text>
</comment>
<protein>
    <submittedName>
        <fullName evidence="1">Uncharacterized protein</fullName>
    </submittedName>
</protein>
<dbReference type="EMBL" id="BAABKO010000002">
    <property type="protein sequence ID" value="GAA4770443.1"/>
    <property type="molecule type" value="Genomic_DNA"/>
</dbReference>
<name>A0ABP9A1N6_9MICO</name>
<dbReference type="RefSeq" id="WP_345437217.1">
    <property type="nucleotide sequence ID" value="NZ_BAABKO010000002.1"/>
</dbReference>
<evidence type="ECO:0000313" key="1">
    <source>
        <dbReference type="EMBL" id="GAA4770443.1"/>
    </source>
</evidence>